<feature type="domain" description="DUF5671" evidence="2">
    <location>
        <begin position="14"/>
        <end position="132"/>
    </location>
</feature>
<dbReference type="AlphaFoldDB" id="A0A7X0KVV9"/>
<keyword evidence="1" id="KW-0812">Transmembrane</keyword>
<protein>
    <recommendedName>
        <fullName evidence="2">DUF5671 domain-containing protein</fullName>
    </recommendedName>
</protein>
<keyword evidence="1" id="KW-0472">Membrane</keyword>
<sequence length="539" mass="56584">MSASTPGAGTVVRRILVYVILLALVVITAIGVSGLLERVLGAGRELVADDAGLAASLAFTFIGGPLAGVLWWWQQRRLADPAERASLTWALYVAAATTASLIVFSTALASVVSDGIAGEWEPEAASVAIVWAAVWVLHGLMRASSRISPTRLPTLPVLLGGVFGLAMLAIGAVDALAELIAEALSFAEPVLAGGTNWWLTVLQAAVTAAIGALVWWWHWFRQRGRDAAGAFADVVQVVVTGALTLTALFGAGTVLFVILRLLFDTDPIAEVLSPLDTALGAVLIGGVLWAYHYPVLARRGSSVLRASRLVTSAIALIGAASGFGVVVNALLATFTATLVDDDPRTLLLGGLSALVVGFPVWWIAWRPERSVAAEDAADTGRRVYLIAVFGASAVVAIVTLLLIGYRVFEYVLDPSGFSGFVERVRAPFGLLAATVVVFAYHFAVWRRDRALARTIEPEAKPTIGRIVLVSTASEADALSAYFRDQLGVRVSTLRAAETVPAADPEAMPAVVDELRGISAPTVLVLAAGAEGARVIPLTD</sequence>
<feature type="domain" description="DUF5671" evidence="2">
    <location>
        <begin position="158"/>
        <end position="287"/>
    </location>
</feature>
<keyword evidence="1" id="KW-1133">Transmembrane helix</keyword>
<reference evidence="3 4" key="1">
    <citation type="submission" date="2020-08" db="EMBL/GenBank/DDBJ databases">
        <title>Sequencing the genomes of 1000 actinobacteria strains.</title>
        <authorList>
            <person name="Klenk H.-P."/>
        </authorList>
    </citation>
    <scope>NUCLEOTIDE SEQUENCE [LARGE SCALE GENOMIC DNA]</scope>
    <source>
        <strain evidence="3 4">DSM 12511</strain>
    </source>
</reference>
<feature type="transmembrane region" description="Helical" evidence="1">
    <location>
        <begin position="428"/>
        <end position="445"/>
    </location>
</feature>
<feature type="transmembrane region" description="Helical" evidence="1">
    <location>
        <begin position="85"/>
        <end position="112"/>
    </location>
</feature>
<feature type="transmembrane region" description="Helical" evidence="1">
    <location>
        <begin position="278"/>
        <end position="297"/>
    </location>
</feature>
<accession>A0A7X0KVV9</accession>
<comment type="caution">
    <text evidence="3">The sequence shown here is derived from an EMBL/GenBank/DDBJ whole genome shotgun (WGS) entry which is preliminary data.</text>
</comment>
<feature type="transmembrane region" description="Helical" evidence="1">
    <location>
        <begin position="51"/>
        <end position="73"/>
    </location>
</feature>
<proteinExistence type="predicted"/>
<evidence type="ECO:0000313" key="4">
    <source>
        <dbReference type="Proteomes" id="UP000537775"/>
    </source>
</evidence>
<name>A0A7X0KVV9_9MICO</name>
<evidence type="ECO:0000256" key="1">
    <source>
        <dbReference type="SAM" id="Phobius"/>
    </source>
</evidence>
<organism evidence="3 4">
    <name type="scientific">Microbacterium thalassium</name>
    <dbReference type="NCBI Taxonomy" id="362649"/>
    <lineage>
        <taxon>Bacteria</taxon>
        <taxon>Bacillati</taxon>
        <taxon>Actinomycetota</taxon>
        <taxon>Actinomycetes</taxon>
        <taxon>Micrococcales</taxon>
        <taxon>Microbacteriaceae</taxon>
        <taxon>Microbacterium</taxon>
    </lineage>
</organism>
<evidence type="ECO:0000259" key="2">
    <source>
        <dbReference type="Pfam" id="PF18920"/>
    </source>
</evidence>
<dbReference type="Proteomes" id="UP000537775">
    <property type="component" value="Unassembled WGS sequence"/>
</dbReference>
<dbReference type="InterPro" id="IPR043728">
    <property type="entry name" value="DUF5671"/>
</dbReference>
<feature type="transmembrane region" description="Helical" evidence="1">
    <location>
        <begin position="155"/>
        <end position="177"/>
    </location>
</feature>
<keyword evidence="4" id="KW-1185">Reference proteome</keyword>
<feature type="transmembrane region" description="Helical" evidence="1">
    <location>
        <begin position="15"/>
        <end position="36"/>
    </location>
</feature>
<feature type="transmembrane region" description="Helical" evidence="1">
    <location>
        <begin position="197"/>
        <end position="218"/>
    </location>
</feature>
<dbReference type="RefSeq" id="WP_184751688.1">
    <property type="nucleotide sequence ID" value="NZ_BAAAJR010000001.1"/>
</dbReference>
<dbReference type="Pfam" id="PF18920">
    <property type="entry name" value="DUF5671"/>
    <property type="match status" value="3"/>
</dbReference>
<feature type="transmembrane region" description="Helical" evidence="1">
    <location>
        <begin position="309"/>
        <end position="334"/>
    </location>
</feature>
<feature type="transmembrane region" description="Helical" evidence="1">
    <location>
        <begin position="230"/>
        <end position="258"/>
    </location>
</feature>
<feature type="transmembrane region" description="Helical" evidence="1">
    <location>
        <begin position="384"/>
        <end position="408"/>
    </location>
</feature>
<gene>
    <name evidence="3" type="ORF">HD594_002955</name>
</gene>
<feature type="transmembrane region" description="Helical" evidence="1">
    <location>
        <begin position="346"/>
        <end position="364"/>
    </location>
</feature>
<feature type="transmembrane region" description="Helical" evidence="1">
    <location>
        <begin position="124"/>
        <end position="143"/>
    </location>
</feature>
<feature type="domain" description="DUF5671" evidence="2">
    <location>
        <begin position="306"/>
        <end position="426"/>
    </location>
</feature>
<dbReference type="EMBL" id="JACHML010000001">
    <property type="protein sequence ID" value="MBB6392642.1"/>
    <property type="molecule type" value="Genomic_DNA"/>
</dbReference>
<evidence type="ECO:0000313" key="3">
    <source>
        <dbReference type="EMBL" id="MBB6392642.1"/>
    </source>
</evidence>